<accession>A0A5N6GEV4</accession>
<evidence type="ECO:0000256" key="8">
    <source>
        <dbReference type="ARBA" id="ARBA00023033"/>
    </source>
</evidence>
<sequence length="348" mass="39038">MSLNMNIKEGNEEHHSLMDSTHRGMSANAAPETIELTVPESLKREAGAHILTVFPSLRHSHSPTNPRPPTVWLVQFVALLTLTLAAVATSITLLLKTLGFKNERHGALCYNKSGGRYRCRSARSQTYDMSLVCLGGSIAVLYRNHTSQCRTPTFLNSIDNLLTHPATLQALSSELITANLTLPYPKWNEVCDLPYLDACIQEAVRLHPPFALVLGRVVPAGGVTVLNHYLPEGTLVGGNPYVVNRHAETFGPDVEEWRPERWLEGEGRKRLEQSVPTFDAGRRVCLGKYIGILELKRLVPFLVLKYDMKIIDPERFSVENGFFFKQRGFYCNITRRKEGSDRDKADPK</sequence>
<proteinExistence type="inferred from homology"/>
<dbReference type="GO" id="GO:0005506">
    <property type="term" value="F:iron ion binding"/>
    <property type="evidence" value="ECO:0007669"/>
    <property type="project" value="InterPro"/>
</dbReference>
<keyword evidence="4 9" id="KW-0349">Heme</keyword>
<dbReference type="PANTHER" id="PTHR24305:SF175">
    <property type="entry name" value="CYTOCHROME P450 MONOOXYGENASE PKFB"/>
    <property type="match status" value="1"/>
</dbReference>
<dbReference type="Gene3D" id="1.10.630.10">
    <property type="entry name" value="Cytochrome P450"/>
    <property type="match status" value="1"/>
</dbReference>
<name>A0A5N6GEV4_ASPFL</name>
<protein>
    <submittedName>
        <fullName evidence="11">Cytochrome P450</fullName>
    </submittedName>
</protein>
<keyword evidence="5 9" id="KW-0479">Metal-binding</keyword>
<feature type="transmembrane region" description="Helical" evidence="10">
    <location>
        <begin position="72"/>
        <end position="95"/>
    </location>
</feature>
<evidence type="ECO:0000256" key="10">
    <source>
        <dbReference type="SAM" id="Phobius"/>
    </source>
</evidence>
<evidence type="ECO:0000256" key="4">
    <source>
        <dbReference type="ARBA" id="ARBA00022617"/>
    </source>
</evidence>
<dbReference type="PRINTS" id="PR00465">
    <property type="entry name" value="EP450IV"/>
</dbReference>
<dbReference type="AlphaFoldDB" id="A0A5N6GEV4"/>
<dbReference type="InterPro" id="IPR050121">
    <property type="entry name" value="Cytochrome_P450_monoxygenase"/>
</dbReference>
<keyword evidence="10" id="KW-0472">Membrane</keyword>
<reference evidence="11" key="1">
    <citation type="submission" date="2019-04" db="EMBL/GenBank/DDBJ databases">
        <title>Friends and foes A comparative genomics study of 23 Aspergillus species from section Flavi.</title>
        <authorList>
            <consortium name="DOE Joint Genome Institute"/>
            <person name="Kjaerbolling I."/>
            <person name="Vesth T."/>
            <person name="Frisvad J.C."/>
            <person name="Nybo J.L."/>
            <person name="Theobald S."/>
            <person name="Kildgaard S."/>
            <person name="Isbrandt T."/>
            <person name="Kuo A."/>
            <person name="Sato A."/>
            <person name="Lyhne E.K."/>
            <person name="Kogle M.E."/>
            <person name="Wiebenga A."/>
            <person name="Kun R.S."/>
            <person name="Lubbers R.J."/>
            <person name="Makela M.R."/>
            <person name="Barry K."/>
            <person name="Chovatia M."/>
            <person name="Clum A."/>
            <person name="Daum C."/>
            <person name="Haridas S."/>
            <person name="He G."/>
            <person name="LaButti K."/>
            <person name="Lipzen A."/>
            <person name="Mondo S."/>
            <person name="Riley R."/>
            <person name="Salamov A."/>
            <person name="Simmons B.A."/>
            <person name="Magnuson J.K."/>
            <person name="Henrissat B."/>
            <person name="Mortensen U.H."/>
            <person name="Larsen T.O."/>
            <person name="Devries R.P."/>
            <person name="Grigoriev I.V."/>
            <person name="Machida M."/>
            <person name="Baker S.E."/>
            <person name="Andersen M.R."/>
        </authorList>
    </citation>
    <scope>NUCLEOTIDE SEQUENCE [LARGE SCALE GENOMIC DNA]</scope>
    <source>
        <strain evidence="11">CBS 121.62</strain>
    </source>
</reference>
<dbReference type="InterPro" id="IPR036396">
    <property type="entry name" value="Cyt_P450_sf"/>
</dbReference>
<evidence type="ECO:0000256" key="5">
    <source>
        <dbReference type="ARBA" id="ARBA00022723"/>
    </source>
</evidence>
<keyword evidence="8" id="KW-0503">Monooxygenase</keyword>
<dbReference type="PANTHER" id="PTHR24305">
    <property type="entry name" value="CYTOCHROME P450"/>
    <property type="match status" value="1"/>
</dbReference>
<keyword evidence="7 9" id="KW-0408">Iron</keyword>
<evidence type="ECO:0000256" key="2">
    <source>
        <dbReference type="ARBA" id="ARBA00005179"/>
    </source>
</evidence>
<dbReference type="Proteomes" id="UP000325434">
    <property type="component" value="Unassembled WGS sequence"/>
</dbReference>
<dbReference type="Pfam" id="PF00067">
    <property type="entry name" value="p450"/>
    <property type="match status" value="1"/>
</dbReference>
<feature type="binding site" description="axial binding residue" evidence="9">
    <location>
        <position position="285"/>
    </location>
    <ligand>
        <name>heme</name>
        <dbReference type="ChEBI" id="CHEBI:30413"/>
    </ligand>
    <ligandPart>
        <name>Fe</name>
        <dbReference type="ChEBI" id="CHEBI:18248"/>
    </ligandPart>
</feature>
<evidence type="ECO:0000313" key="11">
    <source>
        <dbReference type="EMBL" id="KAB8240367.1"/>
    </source>
</evidence>
<dbReference type="InterPro" id="IPR002403">
    <property type="entry name" value="Cyt_P450_E_grp-IV"/>
</dbReference>
<dbReference type="GO" id="GO:0004497">
    <property type="term" value="F:monooxygenase activity"/>
    <property type="evidence" value="ECO:0007669"/>
    <property type="project" value="UniProtKB-KW"/>
</dbReference>
<dbReference type="SUPFAM" id="SSF48264">
    <property type="entry name" value="Cytochrome P450"/>
    <property type="match status" value="1"/>
</dbReference>
<evidence type="ECO:0000256" key="1">
    <source>
        <dbReference type="ARBA" id="ARBA00001971"/>
    </source>
</evidence>
<dbReference type="InterPro" id="IPR001128">
    <property type="entry name" value="Cyt_P450"/>
</dbReference>
<dbReference type="VEuPathDB" id="FungiDB:AFLA_002761"/>
<dbReference type="PRINTS" id="PR00385">
    <property type="entry name" value="P450"/>
</dbReference>
<comment type="cofactor">
    <cofactor evidence="1 9">
        <name>heme</name>
        <dbReference type="ChEBI" id="CHEBI:30413"/>
    </cofactor>
</comment>
<evidence type="ECO:0000256" key="6">
    <source>
        <dbReference type="ARBA" id="ARBA00023002"/>
    </source>
</evidence>
<dbReference type="GO" id="GO:0020037">
    <property type="term" value="F:heme binding"/>
    <property type="evidence" value="ECO:0007669"/>
    <property type="project" value="InterPro"/>
</dbReference>
<gene>
    <name evidence="11" type="ORF">BDV35DRAFT_401983</name>
</gene>
<evidence type="ECO:0000256" key="3">
    <source>
        <dbReference type="ARBA" id="ARBA00010617"/>
    </source>
</evidence>
<organism evidence="11">
    <name type="scientific">Aspergillus flavus</name>
    <dbReference type="NCBI Taxonomy" id="5059"/>
    <lineage>
        <taxon>Eukaryota</taxon>
        <taxon>Fungi</taxon>
        <taxon>Dikarya</taxon>
        <taxon>Ascomycota</taxon>
        <taxon>Pezizomycotina</taxon>
        <taxon>Eurotiomycetes</taxon>
        <taxon>Eurotiomycetidae</taxon>
        <taxon>Eurotiales</taxon>
        <taxon>Aspergillaceae</taxon>
        <taxon>Aspergillus</taxon>
        <taxon>Aspergillus subgen. Circumdati</taxon>
    </lineage>
</organism>
<dbReference type="VEuPathDB" id="FungiDB:F9C07_1000086"/>
<keyword evidence="10" id="KW-0812">Transmembrane</keyword>
<evidence type="ECO:0000256" key="9">
    <source>
        <dbReference type="PIRSR" id="PIRSR602403-1"/>
    </source>
</evidence>
<comment type="similarity">
    <text evidence="3">Belongs to the cytochrome P450 family.</text>
</comment>
<evidence type="ECO:0000256" key="7">
    <source>
        <dbReference type="ARBA" id="ARBA00023004"/>
    </source>
</evidence>
<dbReference type="GO" id="GO:0016705">
    <property type="term" value="F:oxidoreductase activity, acting on paired donors, with incorporation or reduction of molecular oxygen"/>
    <property type="evidence" value="ECO:0007669"/>
    <property type="project" value="InterPro"/>
</dbReference>
<keyword evidence="6" id="KW-0560">Oxidoreductase</keyword>
<keyword evidence="10" id="KW-1133">Transmembrane helix</keyword>
<comment type="pathway">
    <text evidence="2">Secondary metabolite biosynthesis.</text>
</comment>
<dbReference type="EMBL" id="ML734748">
    <property type="protein sequence ID" value="KAB8240367.1"/>
    <property type="molecule type" value="Genomic_DNA"/>
</dbReference>